<dbReference type="EMBL" id="WBVM01000002">
    <property type="protein sequence ID" value="KAB2809267.1"/>
    <property type="molecule type" value="Genomic_DNA"/>
</dbReference>
<protein>
    <submittedName>
        <fullName evidence="1">Uncharacterized protein</fullName>
    </submittedName>
</protein>
<comment type="caution">
    <text evidence="1">The sequence shown here is derived from an EMBL/GenBank/DDBJ whole genome shotgun (WGS) entry which is preliminary data.</text>
</comment>
<name>A0A7J5DVC6_NOCSI</name>
<dbReference type="AlphaFoldDB" id="A0A7J5DVC6"/>
<evidence type="ECO:0000313" key="2">
    <source>
        <dbReference type="Proteomes" id="UP000449906"/>
    </source>
</evidence>
<dbReference type="Proteomes" id="UP000449906">
    <property type="component" value="Unassembled WGS sequence"/>
</dbReference>
<proteinExistence type="predicted"/>
<gene>
    <name evidence="1" type="ORF">F9L07_19695</name>
</gene>
<sequence length="378" mass="39458">MSQPHSLMWGDLRLAGDTVDPDAEFVIEAMADGTKLGTAKALTEFVKSLQVDGSLAVMNGHDNAETVLQLRVSAPDGMAAGPAAAKAAAALAANAAADPIPPLVWVSPLEDAATCVYDVYAADPVRDEGDGWDLEEEMRECRYFTVTMSRHPFSRPANPVVVPTLPVPPPTPTTVLIDDCSSLTNWSAPAGTLSLASGAVYSTTSTVGAKPSLRRTAAVSMSGSPYLALTVDAAVTPSGGPLVFGDVEVKINGVVKSPVAATGSSTSRVLYFATGNFSTLELTSPFAYSAGAVNVRVRADKIERTDMLPSSGTARQQSRTATILGSAPTQAAIRVYDSTTPTPGALGNDILVYSTRTPRSLLHCVRSSPLVVPPRTRR</sequence>
<accession>A0A7J5DVC6</accession>
<reference evidence="1 2" key="1">
    <citation type="submission" date="2019-09" db="EMBL/GenBank/DDBJ databases">
        <title>Pimelobacter sp. isolated from Paulinella.</title>
        <authorList>
            <person name="Jeong S.E."/>
        </authorList>
    </citation>
    <scope>NUCLEOTIDE SEQUENCE [LARGE SCALE GENOMIC DNA]</scope>
    <source>
        <strain evidence="1 2">Pch-N</strain>
    </source>
</reference>
<evidence type="ECO:0000313" key="1">
    <source>
        <dbReference type="EMBL" id="KAB2809267.1"/>
    </source>
</evidence>
<organism evidence="1 2">
    <name type="scientific">Nocardioides simplex</name>
    <name type="common">Arthrobacter simplex</name>
    <dbReference type="NCBI Taxonomy" id="2045"/>
    <lineage>
        <taxon>Bacteria</taxon>
        <taxon>Bacillati</taxon>
        <taxon>Actinomycetota</taxon>
        <taxon>Actinomycetes</taxon>
        <taxon>Propionibacteriales</taxon>
        <taxon>Nocardioidaceae</taxon>
        <taxon>Pimelobacter</taxon>
    </lineage>
</organism>
<dbReference type="RefSeq" id="WP_151581471.1">
    <property type="nucleotide sequence ID" value="NZ_WBVM01000002.1"/>
</dbReference>